<feature type="transmembrane region" description="Helical" evidence="7">
    <location>
        <begin position="396"/>
        <end position="423"/>
    </location>
</feature>
<feature type="transmembrane region" description="Helical" evidence="7">
    <location>
        <begin position="365"/>
        <end position="390"/>
    </location>
</feature>
<dbReference type="InterPro" id="IPR046357">
    <property type="entry name" value="PPIase_dom_sf"/>
</dbReference>
<dbReference type="SUPFAM" id="SSF49764">
    <property type="entry name" value="HSP20-like chaperones"/>
    <property type="match status" value="1"/>
</dbReference>
<dbReference type="Gene3D" id="3.10.50.40">
    <property type="match status" value="1"/>
</dbReference>
<keyword evidence="7" id="KW-0812">Transmembrane</keyword>
<dbReference type="Proteomes" id="UP000186817">
    <property type="component" value="Unassembled WGS sequence"/>
</dbReference>
<dbReference type="InterPro" id="IPR050689">
    <property type="entry name" value="FKBP-type_PPIase"/>
</dbReference>
<evidence type="ECO:0000256" key="2">
    <source>
        <dbReference type="ARBA" id="ARBA00013194"/>
    </source>
</evidence>
<organism evidence="10 11">
    <name type="scientific">Symbiodinium microadriaticum</name>
    <name type="common">Dinoflagellate</name>
    <name type="synonym">Zooxanthella microadriatica</name>
    <dbReference type="NCBI Taxonomy" id="2951"/>
    <lineage>
        <taxon>Eukaryota</taxon>
        <taxon>Sar</taxon>
        <taxon>Alveolata</taxon>
        <taxon>Dinophyceae</taxon>
        <taxon>Suessiales</taxon>
        <taxon>Symbiodiniaceae</taxon>
        <taxon>Symbiodinium</taxon>
    </lineage>
</organism>
<dbReference type="Pfam" id="PF13649">
    <property type="entry name" value="Methyltransf_25"/>
    <property type="match status" value="1"/>
</dbReference>
<dbReference type="EC" id="5.2.1.8" evidence="2 5"/>
<feature type="domain" description="CS" evidence="9">
    <location>
        <begin position="844"/>
        <end position="945"/>
    </location>
</feature>
<evidence type="ECO:0000256" key="1">
    <source>
        <dbReference type="ARBA" id="ARBA00000971"/>
    </source>
</evidence>
<keyword evidence="3 5" id="KW-0697">Rotamase</keyword>
<protein>
    <recommendedName>
        <fullName evidence="2 5">peptidylprolyl isomerase</fullName>
        <ecNumber evidence="2 5">5.2.1.8</ecNumber>
    </recommendedName>
</protein>
<dbReference type="Gene3D" id="2.60.40.790">
    <property type="match status" value="1"/>
</dbReference>
<keyword evidence="7" id="KW-1133">Transmembrane helix</keyword>
<evidence type="ECO:0000259" key="8">
    <source>
        <dbReference type="PROSITE" id="PS50059"/>
    </source>
</evidence>
<feature type="transmembrane region" description="Helical" evidence="7">
    <location>
        <begin position="1788"/>
        <end position="1808"/>
    </location>
</feature>
<dbReference type="InterPro" id="IPR041698">
    <property type="entry name" value="Methyltransf_25"/>
</dbReference>
<dbReference type="GO" id="GO:0003755">
    <property type="term" value="F:peptidyl-prolyl cis-trans isomerase activity"/>
    <property type="evidence" value="ECO:0007669"/>
    <property type="project" value="UniProtKB-KW"/>
</dbReference>
<comment type="catalytic activity">
    <reaction evidence="1 5">
        <text>[protein]-peptidylproline (omega=180) = [protein]-peptidylproline (omega=0)</text>
        <dbReference type="Rhea" id="RHEA:16237"/>
        <dbReference type="Rhea" id="RHEA-COMP:10747"/>
        <dbReference type="Rhea" id="RHEA-COMP:10748"/>
        <dbReference type="ChEBI" id="CHEBI:83833"/>
        <dbReference type="ChEBI" id="CHEBI:83834"/>
        <dbReference type="EC" id="5.2.1.8"/>
    </reaction>
</comment>
<accession>A0A1Q9EAM4</accession>
<proteinExistence type="predicted"/>
<name>A0A1Q9EAM4_SYMMI</name>
<comment type="caution">
    <text evidence="10">The sequence shown here is derived from an EMBL/GenBank/DDBJ whole genome shotgun (WGS) entry which is preliminary data.</text>
</comment>
<evidence type="ECO:0000259" key="9">
    <source>
        <dbReference type="PROSITE" id="PS51203"/>
    </source>
</evidence>
<feature type="transmembrane region" description="Helical" evidence="7">
    <location>
        <begin position="106"/>
        <end position="123"/>
    </location>
</feature>
<feature type="transmembrane region" description="Helical" evidence="7">
    <location>
        <begin position="1353"/>
        <end position="1372"/>
    </location>
</feature>
<dbReference type="Gene3D" id="3.40.50.150">
    <property type="entry name" value="Vaccinia Virus protein VP39"/>
    <property type="match status" value="1"/>
</dbReference>
<dbReference type="OrthoDB" id="409450at2759"/>
<dbReference type="Pfam" id="PF00254">
    <property type="entry name" value="FKBP_C"/>
    <property type="match status" value="1"/>
</dbReference>
<dbReference type="InterPro" id="IPR007052">
    <property type="entry name" value="CS_dom"/>
</dbReference>
<evidence type="ECO:0000256" key="3">
    <source>
        <dbReference type="ARBA" id="ARBA00023110"/>
    </source>
</evidence>
<keyword evidence="4 5" id="KW-0413">Isomerase</keyword>
<evidence type="ECO:0000256" key="6">
    <source>
        <dbReference type="SAM" id="MobiDB-lite"/>
    </source>
</evidence>
<feature type="transmembrane region" description="Helical" evidence="7">
    <location>
        <begin position="190"/>
        <end position="208"/>
    </location>
</feature>
<keyword evidence="7" id="KW-0472">Membrane</keyword>
<dbReference type="CDD" id="cd02440">
    <property type="entry name" value="AdoMet_MTases"/>
    <property type="match status" value="1"/>
</dbReference>
<reference evidence="10 11" key="1">
    <citation type="submission" date="2016-02" db="EMBL/GenBank/DDBJ databases">
        <title>Genome analysis of coral dinoflagellate symbionts highlights evolutionary adaptations to a symbiotic lifestyle.</title>
        <authorList>
            <person name="Aranda M."/>
            <person name="Li Y."/>
            <person name="Liew Y.J."/>
            <person name="Baumgarten S."/>
            <person name="Simakov O."/>
            <person name="Wilson M."/>
            <person name="Piel J."/>
            <person name="Ashoor H."/>
            <person name="Bougouffa S."/>
            <person name="Bajic V.B."/>
            <person name="Ryu T."/>
            <person name="Ravasi T."/>
            <person name="Bayer T."/>
            <person name="Micklem G."/>
            <person name="Kim H."/>
            <person name="Bhak J."/>
            <person name="Lajeunesse T.C."/>
            <person name="Voolstra C.R."/>
        </authorList>
    </citation>
    <scope>NUCLEOTIDE SEQUENCE [LARGE SCALE GENOMIC DNA]</scope>
    <source>
        <strain evidence="10 11">CCMP2467</strain>
    </source>
</reference>
<dbReference type="InterPro" id="IPR029063">
    <property type="entry name" value="SAM-dependent_MTases_sf"/>
</dbReference>
<feature type="region of interest" description="Disordered" evidence="6">
    <location>
        <begin position="1"/>
        <end position="26"/>
    </location>
</feature>
<feature type="transmembrane region" description="Helical" evidence="7">
    <location>
        <begin position="616"/>
        <end position="635"/>
    </location>
</feature>
<dbReference type="PANTHER" id="PTHR10516:SF443">
    <property type="entry name" value="FK506-BINDING PROTEIN 59-RELATED"/>
    <property type="match status" value="1"/>
</dbReference>
<evidence type="ECO:0000313" key="10">
    <source>
        <dbReference type="EMBL" id="OLQ04463.1"/>
    </source>
</evidence>
<dbReference type="SUPFAM" id="SSF53335">
    <property type="entry name" value="S-adenosyl-L-methionine-dependent methyltransferases"/>
    <property type="match status" value="1"/>
</dbReference>
<dbReference type="PROSITE" id="PS50059">
    <property type="entry name" value="FKBP_PPIASE"/>
    <property type="match status" value="1"/>
</dbReference>
<evidence type="ECO:0000313" key="11">
    <source>
        <dbReference type="Proteomes" id="UP000186817"/>
    </source>
</evidence>
<evidence type="ECO:0000256" key="7">
    <source>
        <dbReference type="SAM" id="Phobius"/>
    </source>
</evidence>
<dbReference type="InterPro" id="IPR001179">
    <property type="entry name" value="PPIase_FKBP_dom"/>
</dbReference>
<feature type="transmembrane region" description="Helical" evidence="7">
    <location>
        <begin position="274"/>
        <end position="294"/>
    </location>
</feature>
<dbReference type="PROSITE" id="PS51203">
    <property type="entry name" value="CS"/>
    <property type="match status" value="1"/>
</dbReference>
<feature type="domain" description="PPIase FKBP-type" evidence="8">
    <location>
        <begin position="726"/>
        <end position="814"/>
    </location>
</feature>
<feature type="transmembrane region" description="Helical" evidence="7">
    <location>
        <begin position="1379"/>
        <end position="1400"/>
    </location>
</feature>
<keyword evidence="11" id="KW-1185">Reference proteome</keyword>
<gene>
    <name evidence="10" type="primary">FKBP65</name>
    <name evidence="10" type="ORF">AK812_SmicGene12448</name>
</gene>
<evidence type="ECO:0000256" key="5">
    <source>
        <dbReference type="PROSITE-ProRule" id="PRU00277"/>
    </source>
</evidence>
<sequence>MRESPTDLAAEQQGKDKVRSIQGAQDPDSHLRAAGVMIFEWQEFFFSFAVLGPYMMTYAWSLSFWARLCTGFVALSQAATQVILVKDPNESMGMVSSNPFPFGNKSQEYIACCVAAGVCGALFSAFSEPIGLLIIQIWGIFSVYTWAAVRSDKFMPLSESQAEAQHALQQASGWKDRFDSLFGSSDTSTHFWMIISVVLCALSVLLFLSRLFVRPPRKLLHFLAGVFGAACGAHATVQAIYFYWNSDGSEAPLVYGLIAGNRDRWCSDPSSCKIFYSTYCILIIVSLITQYLVYSGFKEVWSDKVYAAVPFKHPRGRSVSFRDDSEASSTDEEAQRCTPCRGCAVDQDDQTDTWLSNLHTPRSCWIFLTVVVTMSCVASVCFTFIVKWAGTTNTNFLVALIYILTNAFCLWSIIEFFVLTLWFHVIRLFCGMPPLPKMDFRTGVPPRGRTIMAYCLLSKSEDSSKECFETAREAHLANLDPNMRITTSIVSVTSALHLVKNELDLRDRCRAEIRERLTGEMNAILQISLADSYDDEHRKHVRDVLQAVSESSVDRLDFWLTLIEPGKGPVAQLPQRLAAKVDEAVQHFVYLHRTCKILNAMAAAMMQRALSRAHRAHGVCCCWRLLLAAGAAVLLGRAPVWIPGLGHVASRSPATRARTTVLKQANREMAEQMDSDADDFYSQDNEELMAMLMSGQGDEVDILGNGSLVKNIISPAPAFSRRPQLGDEVTVHFIGSLEDGTVFDDTRARHEPYTFRVGLGFVIGGWDKGIPTMMKGERSLFLMDSSVAYGAQGAGWKIPPNATVRFDIELLGWEEIDDMGPDDVEPEWEAPLVGRDDVGEGGKGPNGKYTWERNGLEVVVKAQIPDDTVPKDIKAEFFPKRIFVSVKGETLLTGTPGLDLDWEECYWDMSREEEIQDDPQAKLWLLIHLHKKDAEKAVPCIQSLVTPDHSHIGSDIDIAMRYPKPAAFTRPLTPGQHDSMICQIAGVRDHVGPQEMEKTKRWKQRKQLLRGANDANVALQLWPLGNYSKYHTATSAEIMFWRLRAGNSSQTKGAAACRKPGQYQDLMILGSTGNNQAYTYLNLDYGSMGREKDSDCFGFSGNVSAGPQENGSFDEAVKLLQARGRPDIDLVASFGSDSKNRYHYTMVLDSDTICPAGSIRQLIECAEHPANRAFGIVNANLAVDYTSSDSDCTWHMWRNALMEVSTVNLVRGQFWIFNRTGFYGKGLVRNSMYISRLIGMPGRLVEALPIDILSHDTVEAKLLQPAVDIGVTLYEDVARNPISALSQSTRWMLGEVRNACYHPDGSYRGIISTLTNLYAWLVECKPRQKVYVRWRDVPCSVAAEYLSHTGFRLFHAGPGILLVNIATSLLANQRWLLELNVLPVVGMSAFLFTVIALFIIPKGFLMLDKLPSLNLGKFLLCSTKASKIGDGMFSSEDEDEPSTTGLTTSVNPRTFALRSEEDSDADSDMEGEEEKLGRCSVLMRQMALAIVEILLSILLFSPELIIGVVRLVRGSWAQLSLPFLSSRPWIMAPSSAEAVAFSMEAVDSIPQPREDRDFHQEWKKLQDKGAIARATFRHNLQAHEDEEINSVLSSFGPLPMWMLVDDPVSVVEIAKDTEMQGAAQPPIDLSHITMTLEEQPAVVGPWCLLYFLEGFPTDFSCISKRAADQAKQPTQVYQIYKKQLQQDRLFSVEYSYKRQCIGHSSHRLDPGQSEAKLMGRASFAANASSPWTVEKGVTGTQNWQPQDAVEKEVQQNLSFFYVFKKTWLVFACGVAYLVYAIIFGIHDALVFLLIISWVGYPFTTYWMCMPVHDMWRRSFLWKWVMEVKRSTVDTRRSFAASEWLQSDAMSSALVRRRLTRLASLHALRRFSATPSPGELERSTRSRGWWSSFVQLSYKWLGSSLFDKKADICNCGGDFGVPIPRAELLRRDNMEKGSREERMQLYGGALYWHLATTLTEKYKDAQPDMLRDKDVLEVACMRGGGARYLSEITGPKRYLAIDHVPEHIEQCRRKFGEWPGLEFEVMDAHELAEKLPADSFDFVICIQAAASFEQIEGFVEGVGHVLRKGGRLLLADALTRSANTKLLDSLEDHGFDVELSMDISRHVHAVGVCAVPTGLSYVHVVARKE</sequence>
<dbReference type="PANTHER" id="PTHR10516">
    <property type="entry name" value="PEPTIDYL-PROLYL CIS-TRANS ISOMERASE"/>
    <property type="match status" value="1"/>
</dbReference>
<evidence type="ECO:0000256" key="4">
    <source>
        <dbReference type="ARBA" id="ARBA00023235"/>
    </source>
</evidence>
<dbReference type="GO" id="GO:0005737">
    <property type="term" value="C:cytoplasm"/>
    <property type="evidence" value="ECO:0007669"/>
    <property type="project" value="TreeGrafter"/>
</dbReference>
<feature type="transmembrane region" description="Helical" evidence="7">
    <location>
        <begin position="130"/>
        <end position="149"/>
    </location>
</feature>
<dbReference type="SUPFAM" id="SSF54534">
    <property type="entry name" value="FKBP-like"/>
    <property type="match status" value="1"/>
</dbReference>
<dbReference type="InterPro" id="IPR008978">
    <property type="entry name" value="HSP20-like_chaperone"/>
</dbReference>
<dbReference type="EMBL" id="LSRX01000209">
    <property type="protein sequence ID" value="OLQ04463.1"/>
    <property type="molecule type" value="Genomic_DNA"/>
</dbReference>
<feature type="transmembrane region" description="Helical" evidence="7">
    <location>
        <begin position="220"/>
        <end position="244"/>
    </location>
</feature>
<feature type="transmembrane region" description="Helical" evidence="7">
    <location>
        <begin position="1766"/>
        <end position="1782"/>
    </location>
</feature>